<keyword evidence="3 9" id="KW-0813">Transport</keyword>
<comment type="similarity">
    <text evidence="2 9">Belongs to the ABC-2 integral membrane protein family.</text>
</comment>
<comment type="caution">
    <text evidence="11">The sequence shown here is derived from an EMBL/GenBank/DDBJ whole genome shotgun (WGS) entry which is preliminary data.</text>
</comment>
<feature type="transmembrane region" description="Helical" evidence="9">
    <location>
        <begin position="74"/>
        <end position="95"/>
    </location>
</feature>
<evidence type="ECO:0000256" key="3">
    <source>
        <dbReference type="ARBA" id="ARBA00022448"/>
    </source>
</evidence>
<dbReference type="Proteomes" id="UP000253303">
    <property type="component" value="Unassembled WGS sequence"/>
</dbReference>
<evidence type="ECO:0000256" key="4">
    <source>
        <dbReference type="ARBA" id="ARBA00022475"/>
    </source>
</evidence>
<dbReference type="GO" id="GO:0005886">
    <property type="term" value="C:plasma membrane"/>
    <property type="evidence" value="ECO:0007669"/>
    <property type="project" value="UniProtKB-SubCell"/>
</dbReference>
<dbReference type="PANTHER" id="PTHR30413">
    <property type="entry name" value="INNER MEMBRANE TRANSPORT PERMEASE"/>
    <property type="match status" value="1"/>
</dbReference>
<dbReference type="AlphaFoldDB" id="A0A366M3X0"/>
<feature type="transmembrane region" description="Helical" evidence="9">
    <location>
        <begin position="158"/>
        <end position="175"/>
    </location>
</feature>
<name>A0A366M3X0_9ACTN</name>
<feature type="domain" description="ABC transmembrane type-2" evidence="10">
    <location>
        <begin position="71"/>
        <end position="307"/>
    </location>
</feature>
<evidence type="ECO:0000256" key="6">
    <source>
        <dbReference type="ARBA" id="ARBA00022692"/>
    </source>
</evidence>
<evidence type="ECO:0000256" key="5">
    <source>
        <dbReference type="ARBA" id="ARBA00022519"/>
    </source>
</evidence>
<gene>
    <name evidence="11" type="ORF">DP939_07400</name>
</gene>
<feature type="transmembrane region" description="Helical" evidence="9">
    <location>
        <begin position="283"/>
        <end position="305"/>
    </location>
</feature>
<proteinExistence type="inferred from homology"/>
<dbReference type="GO" id="GO:0015920">
    <property type="term" value="P:lipopolysaccharide transport"/>
    <property type="evidence" value="ECO:0007669"/>
    <property type="project" value="TreeGrafter"/>
</dbReference>
<evidence type="ECO:0000313" key="11">
    <source>
        <dbReference type="EMBL" id="RBQ20881.1"/>
    </source>
</evidence>
<evidence type="ECO:0000259" key="10">
    <source>
        <dbReference type="PROSITE" id="PS51012"/>
    </source>
</evidence>
<dbReference type="InterPro" id="IPR047817">
    <property type="entry name" value="ABC2_TM_bact-type"/>
</dbReference>
<evidence type="ECO:0000256" key="2">
    <source>
        <dbReference type="ARBA" id="ARBA00007783"/>
    </source>
</evidence>
<dbReference type="PROSITE" id="PS51012">
    <property type="entry name" value="ABC_TM2"/>
    <property type="match status" value="1"/>
</dbReference>
<evidence type="ECO:0000313" key="12">
    <source>
        <dbReference type="Proteomes" id="UP000253303"/>
    </source>
</evidence>
<comment type="subcellular location">
    <subcellularLocation>
        <location evidence="1">Cell inner membrane</location>
        <topology evidence="1">Multi-pass membrane protein</topology>
    </subcellularLocation>
    <subcellularLocation>
        <location evidence="9">Cell membrane</location>
        <topology evidence="9">Multi-pass membrane protein</topology>
    </subcellularLocation>
</comment>
<evidence type="ECO:0000256" key="8">
    <source>
        <dbReference type="ARBA" id="ARBA00023136"/>
    </source>
</evidence>
<organism evidence="11 12">
    <name type="scientific">Spongiactinospora rosea</name>
    <dbReference type="NCBI Taxonomy" id="2248750"/>
    <lineage>
        <taxon>Bacteria</taxon>
        <taxon>Bacillati</taxon>
        <taxon>Actinomycetota</taxon>
        <taxon>Actinomycetes</taxon>
        <taxon>Streptosporangiales</taxon>
        <taxon>Streptosporangiaceae</taxon>
        <taxon>Spongiactinospora</taxon>
    </lineage>
</organism>
<accession>A0A366M3X0</accession>
<dbReference type="RefSeq" id="WP_113979839.1">
    <property type="nucleotide sequence ID" value="NZ_QMEY01000002.1"/>
</dbReference>
<feature type="transmembrane region" description="Helical" evidence="9">
    <location>
        <begin position="214"/>
        <end position="232"/>
    </location>
</feature>
<dbReference type="PANTHER" id="PTHR30413:SF8">
    <property type="entry name" value="TRANSPORT PERMEASE PROTEIN"/>
    <property type="match status" value="1"/>
</dbReference>
<keyword evidence="6 9" id="KW-0812">Transmembrane</keyword>
<dbReference type="Pfam" id="PF01061">
    <property type="entry name" value="ABC2_membrane"/>
    <property type="match status" value="1"/>
</dbReference>
<dbReference type="GO" id="GO:0140359">
    <property type="term" value="F:ABC-type transporter activity"/>
    <property type="evidence" value="ECO:0007669"/>
    <property type="project" value="InterPro"/>
</dbReference>
<evidence type="ECO:0000256" key="7">
    <source>
        <dbReference type="ARBA" id="ARBA00022989"/>
    </source>
</evidence>
<evidence type="ECO:0000256" key="9">
    <source>
        <dbReference type="RuleBase" id="RU361157"/>
    </source>
</evidence>
<keyword evidence="4 9" id="KW-1003">Cell membrane</keyword>
<dbReference type="EMBL" id="QMEY01000002">
    <property type="protein sequence ID" value="RBQ20881.1"/>
    <property type="molecule type" value="Genomic_DNA"/>
</dbReference>
<protein>
    <recommendedName>
        <fullName evidence="9">Transport permease protein</fullName>
    </recommendedName>
</protein>
<feature type="transmembrane region" description="Helical" evidence="9">
    <location>
        <begin position="101"/>
        <end position="118"/>
    </location>
</feature>
<keyword evidence="7 9" id="KW-1133">Transmembrane helix</keyword>
<dbReference type="InterPro" id="IPR013525">
    <property type="entry name" value="ABC2_TM"/>
</dbReference>
<keyword evidence="12" id="KW-1185">Reference proteome</keyword>
<feature type="transmembrane region" description="Helical" evidence="9">
    <location>
        <begin position="181"/>
        <end position="202"/>
    </location>
</feature>
<dbReference type="OrthoDB" id="4186295at2"/>
<keyword evidence="5" id="KW-0997">Cell inner membrane</keyword>
<evidence type="ECO:0000256" key="1">
    <source>
        <dbReference type="ARBA" id="ARBA00004429"/>
    </source>
</evidence>
<sequence length="314" mass="34882">MSGNESTTERTYDPRRYAPGELAALAARHGLKRSAARPRFTVYLRRLWDRRRFISAYADARNTSKYSGTVVGRLWQVITPLLNAAVYFVMFGLILGGSDEVEHYVTFLVTGMFVFTYTQRTVAAGAKSMSTDLGLIRALHFPRAVLPLARTLQELQQLLWSMLVLLAIVLLDGASPSAYWLLIPVALLLQTMFNAGAALTVARLGDQVRDLNHLMPFITRTWLYLSGIFFSIQDKVVGHPLPDGEWSGAHLPQWVADLMYANPAAAYIELMRGLLTSATGPTATTWLTCAAWAVVGLIGGGWYFWSAEERYGRG</sequence>
<keyword evidence="8 9" id="KW-0472">Membrane</keyword>
<reference evidence="11 12" key="1">
    <citation type="submission" date="2018-06" db="EMBL/GenBank/DDBJ databases">
        <title>Sphaerisporangium craniellae sp. nov., isolated from a marine sponge in the South China Sea.</title>
        <authorList>
            <person name="Li L."/>
        </authorList>
    </citation>
    <scope>NUCLEOTIDE SEQUENCE [LARGE SCALE GENOMIC DNA]</scope>
    <source>
        <strain evidence="11 12">LHW63015</strain>
    </source>
</reference>